<keyword evidence="6" id="KW-1185">Reference proteome</keyword>
<sequence>MHADDWGGLGPALLFCPGNRPERFVKAAERSDGVIVDLEDAVPVDQKEDARRAVGRSDLDPDRTLVRVNSGSPRELDRDLAALAGTGFRRIVAGKCESVDELDVLTGFDVVPQIETPLGLLRIEAIAAHSAVVAVFWGTEDFVQLLGGVSGREPDGDLIDPLRHARSRVLIAAAAFGKPAIDAPFTDYSDSDGLAHRAAAAARSGFTASACVHPNQVRTVRDAYRPDAEAVARAQELVARAAQADGAFASGGAMIDAPIVLQAQRVLARAAALPPL</sequence>
<evidence type="ECO:0000256" key="3">
    <source>
        <dbReference type="ARBA" id="ARBA00022842"/>
    </source>
</evidence>
<dbReference type="GO" id="GO:0016829">
    <property type="term" value="F:lyase activity"/>
    <property type="evidence" value="ECO:0007669"/>
    <property type="project" value="UniProtKB-KW"/>
</dbReference>
<name>A0ABV8Q0H9_9MICO</name>
<proteinExistence type="predicted"/>
<dbReference type="InterPro" id="IPR011206">
    <property type="entry name" value="Citrate_lyase_beta/mcl1/mcl2"/>
</dbReference>
<organism evidence="5 6">
    <name type="scientific">Gryllotalpicola reticulitermitis</name>
    <dbReference type="NCBI Taxonomy" id="1184153"/>
    <lineage>
        <taxon>Bacteria</taxon>
        <taxon>Bacillati</taxon>
        <taxon>Actinomycetota</taxon>
        <taxon>Actinomycetes</taxon>
        <taxon>Micrococcales</taxon>
        <taxon>Microbacteriaceae</taxon>
        <taxon>Gryllotalpicola</taxon>
    </lineage>
</organism>
<dbReference type="InterPro" id="IPR005000">
    <property type="entry name" value="Aldolase/citrate-lyase_domain"/>
</dbReference>
<protein>
    <submittedName>
        <fullName evidence="5">HpcH/HpaI aldolase/citrate lyase family protein</fullName>
    </submittedName>
</protein>
<evidence type="ECO:0000256" key="2">
    <source>
        <dbReference type="ARBA" id="ARBA00022723"/>
    </source>
</evidence>
<comment type="caution">
    <text evidence="5">The sequence shown here is derived from an EMBL/GenBank/DDBJ whole genome shotgun (WGS) entry which is preliminary data.</text>
</comment>
<accession>A0ABV8Q0H9</accession>
<dbReference type="PANTHER" id="PTHR32308">
    <property type="entry name" value="LYASE BETA SUBUNIT, PUTATIVE (AFU_ORTHOLOGUE AFUA_4G13030)-RELATED"/>
    <property type="match status" value="1"/>
</dbReference>
<dbReference type="EMBL" id="JBHSCN010000002">
    <property type="protein sequence ID" value="MFC4241885.1"/>
    <property type="molecule type" value="Genomic_DNA"/>
</dbReference>
<feature type="domain" description="HpcH/HpaI aldolase/citrate lyase" evidence="4">
    <location>
        <begin position="110"/>
        <end position="214"/>
    </location>
</feature>
<dbReference type="InterPro" id="IPR040442">
    <property type="entry name" value="Pyrv_kinase-like_dom_sf"/>
</dbReference>
<dbReference type="Gene3D" id="3.20.20.60">
    <property type="entry name" value="Phosphoenolpyruvate-binding domains"/>
    <property type="match status" value="1"/>
</dbReference>
<dbReference type="RefSeq" id="WP_390226642.1">
    <property type="nucleotide sequence ID" value="NZ_JBHSCN010000002.1"/>
</dbReference>
<dbReference type="InterPro" id="IPR015813">
    <property type="entry name" value="Pyrv/PenolPyrv_kinase-like_dom"/>
</dbReference>
<dbReference type="PIRSF" id="PIRSF015582">
    <property type="entry name" value="Cit_lyase_B"/>
    <property type="match status" value="1"/>
</dbReference>
<dbReference type="Proteomes" id="UP001595900">
    <property type="component" value="Unassembled WGS sequence"/>
</dbReference>
<keyword evidence="2" id="KW-0479">Metal-binding</keyword>
<dbReference type="SUPFAM" id="SSF51621">
    <property type="entry name" value="Phosphoenolpyruvate/pyruvate domain"/>
    <property type="match status" value="1"/>
</dbReference>
<gene>
    <name evidence="5" type="ORF">ACFOYW_00755</name>
</gene>
<evidence type="ECO:0000313" key="5">
    <source>
        <dbReference type="EMBL" id="MFC4241885.1"/>
    </source>
</evidence>
<dbReference type="Pfam" id="PF03328">
    <property type="entry name" value="HpcH_HpaI"/>
    <property type="match status" value="2"/>
</dbReference>
<keyword evidence="3" id="KW-0460">Magnesium</keyword>
<feature type="domain" description="HpcH/HpaI aldolase/citrate lyase" evidence="4">
    <location>
        <begin position="13"/>
        <end position="102"/>
    </location>
</feature>
<dbReference type="PANTHER" id="PTHR32308:SF10">
    <property type="entry name" value="CITRATE LYASE SUBUNIT BETA"/>
    <property type="match status" value="1"/>
</dbReference>
<comment type="cofactor">
    <cofactor evidence="1">
        <name>Mg(2+)</name>
        <dbReference type="ChEBI" id="CHEBI:18420"/>
    </cofactor>
</comment>
<keyword evidence="5" id="KW-0456">Lyase</keyword>
<evidence type="ECO:0000313" key="6">
    <source>
        <dbReference type="Proteomes" id="UP001595900"/>
    </source>
</evidence>
<reference evidence="6" key="1">
    <citation type="journal article" date="2019" name="Int. J. Syst. Evol. Microbiol.">
        <title>The Global Catalogue of Microorganisms (GCM) 10K type strain sequencing project: providing services to taxonomists for standard genome sequencing and annotation.</title>
        <authorList>
            <consortium name="The Broad Institute Genomics Platform"/>
            <consortium name="The Broad Institute Genome Sequencing Center for Infectious Disease"/>
            <person name="Wu L."/>
            <person name="Ma J."/>
        </authorList>
    </citation>
    <scope>NUCLEOTIDE SEQUENCE [LARGE SCALE GENOMIC DNA]</scope>
    <source>
        <strain evidence="6">CGMCC 1.10363</strain>
    </source>
</reference>
<evidence type="ECO:0000259" key="4">
    <source>
        <dbReference type="Pfam" id="PF03328"/>
    </source>
</evidence>
<evidence type="ECO:0000256" key="1">
    <source>
        <dbReference type="ARBA" id="ARBA00001946"/>
    </source>
</evidence>